<comment type="caution">
    <text evidence="1">The sequence shown here is derived from an EMBL/GenBank/DDBJ whole genome shotgun (WGS) entry which is preliminary data.</text>
</comment>
<name>A0A7X2MZ12_9CLOT</name>
<protein>
    <recommendedName>
        <fullName evidence="3">Flagellar hook-length control protein FliK</fullName>
    </recommendedName>
</protein>
<proteinExistence type="predicted"/>
<evidence type="ECO:0008006" key="3">
    <source>
        <dbReference type="Google" id="ProtNLM"/>
    </source>
</evidence>
<dbReference type="AlphaFoldDB" id="A0A7X2MZ12"/>
<dbReference type="EMBL" id="VULX01000008">
    <property type="protein sequence ID" value="MSR91220.1"/>
    <property type="molecule type" value="Genomic_DNA"/>
</dbReference>
<keyword evidence="2" id="KW-1185">Reference proteome</keyword>
<reference evidence="1 2" key="1">
    <citation type="submission" date="2019-08" db="EMBL/GenBank/DDBJ databases">
        <title>In-depth cultivation of the pig gut microbiome towards novel bacterial diversity and tailored functional studies.</title>
        <authorList>
            <person name="Wylensek D."/>
            <person name="Hitch T.C.A."/>
            <person name="Clavel T."/>
        </authorList>
    </citation>
    <scope>NUCLEOTIDE SEQUENCE [LARGE SCALE GENOMIC DNA]</scope>
    <source>
        <strain evidence="1 2">WCA-383-APC-5B</strain>
    </source>
</reference>
<gene>
    <name evidence="1" type="ORF">FYJ33_07295</name>
</gene>
<evidence type="ECO:0000313" key="2">
    <source>
        <dbReference type="Proteomes" id="UP000460287"/>
    </source>
</evidence>
<organism evidence="1 2">
    <name type="scientific">Inconstantimicrobium porci</name>
    <dbReference type="NCBI Taxonomy" id="2652291"/>
    <lineage>
        <taxon>Bacteria</taxon>
        <taxon>Bacillati</taxon>
        <taxon>Bacillota</taxon>
        <taxon>Clostridia</taxon>
        <taxon>Eubacteriales</taxon>
        <taxon>Clostridiaceae</taxon>
        <taxon>Inconstantimicrobium</taxon>
    </lineage>
</organism>
<dbReference type="RefSeq" id="WP_154531098.1">
    <property type="nucleotide sequence ID" value="NZ_VULX01000008.1"/>
</dbReference>
<evidence type="ECO:0000313" key="1">
    <source>
        <dbReference type="EMBL" id="MSR91220.1"/>
    </source>
</evidence>
<accession>A0A7X2MZ12</accession>
<dbReference type="Proteomes" id="UP000460287">
    <property type="component" value="Unassembled WGS sequence"/>
</dbReference>
<sequence>MPSIVNINKNYEVKNNNTSTQLSFDVGERFSGRIVSADTKTNIVQVRLPDGWQFEASIDKNFSELPEGVAKFEVKGFEGGKLKIKLVGRRTDNEASDDALRNFAASEGFSDDDLEIIKKMIGNKMDIFKDNILKAKSLLNFKADLNTDGRQEADFINKFIESRGIDVNSEEAGDIKKVLSKFFSQFKTMSDDDVLLFMKCNIDLNTENIKAFKEMLGADNRLYNLIKDMKVQIDSVLSEENISSTNMFNNPEVNPKNSFVDDINKDVESRKTSIDDTNKSTTQGVTKKENFNIAKSLISQMYNSNKSTQVSVLNLLKAMTGKSNDVLKYVLSNTLENYNLENGQKMSSEFVEKILNNISEDDILLEFTKNAAVEKNSIEDISKNAVSKSISDIFGVKIEVSDEQYKNIKNSIKFLMNEKYIDTNTDVFTKENVMDDVSKGIIRPDNDGMEADTKPHINNNFNDTKKLVKDAIKVRTNEIKDIIKDIIKKAGIENDVVSKRVLDIVKNSISEFKVFNSISNEYYYMDIPLKMREQEYPCKLIIKDDRKHGKQLDSTNLKFVVTVKTVSLGTIDSYVKVKNKNIDIEFKSDKNAVKVLYAGRHKLMDKLFDLGYTSNIVVTKKEEEVTLINCDKFFNENGKIQALDRMV</sequence>